<name>A0A250IXV1_9BACT</name>
<keyword evidence="3 5" id="KW-0802">TPR repeat</keyword>
<dbReference type="Gene3D" id="1.25.40.10">
    <property type="entry name" value="Tetratricopeptide repeat domain"/>
    <property type="match status" value="3"/>
</dbReference>
<dbReference type="Proteomes" id="UP000217257">
    <property type="component" value="Chromosome"/>
</dbReference>
<dbReference type="KEGG" id="cfus:CYFUS_001979"/>
<evidence type="ECO:0000259" key="8">
    <source>
        <dbReference type="PROSITE" id="PS50011"/>
    </source>
</evidence>
<dbReference type="PROSITE" id="PS00108">
    <property type="entry name" value="PROTEIN_KINASE_ST"/>
    <property type="match status" value="1"/>
</dbReference>
<dbReference type="GO" id="GO:0005524">
    <property type="term" value="F:ATP binding"/>
    <property type="evidence" value="ECO:0007669"/>
    <property type="project" value="UniProtKB-UniRule"/>
</dbReference>
<dbReference type="InterPro" id="IPR011990">
    <property type="entry name" value="TPR-like_helical_dom_sf"/>
</dbReference>
<dbReference type="InterPro" id="IPR000719">
    <property type="entry name" value="Prot_kinase_dom"/>
</dbReference>
<dbReference type="Pfam" id="PF13424">
    <property type="entry name" value="TPR_12"/>
    <property type="match status" value="3"/>
</dbReference>
<evidence type="ECO:0000256" key="4">
    <source>
        <dbReference type="ARBA" id="ARBA00022840"/>
    </source>
</evidence>
<evidence type="ECO:0000313" key="9">
    <source>
        <dbReference type="EMBL" id="ATB36564.1"/>
    </source>
</evidence>
<dbReference type="Gene3D" id="1.10.510.10">
    <property type="entry name" value="Transferase(Phosphotransferase) domain 1"/>
    <property type="match status" value="1"/>
</dbReference>
<dbReference type="SUPFAM" id="SSF56112">
    <property type="entry name" value="Protein kinase-like (PK-like)"/>
    <property type="match status" value="1"/>
</dbReference>
<feature type="repeat" description="TPR" evidence="5">
    <location>
        <begin position="732"/>
        <end position="765"/>
    </location>
</feature>
<reference evidence="9 10" key="1">
    <citation type="submission" date="2017-06" db="EMBL/GenBank/DDBJ databases">
        <title>Sequencing and comparative analysis of myxobacterial genomes.</title>
        <authorList>
            <person name="Rupp O."/>
            <person name="Goesmann A."/>
            <person name="Sogaard-Andersen L."/>
        </authorList>
    </citation>
    <scope>NUCLEOTIDE SEQUENCE [LARGE SCALE GENOMIC DNA]</scope>
    <source>
        <strain evidence="9 10">DSM 52655</strain>
    </source>
</reference>
<organism evidence="9 10">
    <name type="scientific">Cystobacter fuscus</name>
    <dbReference type="NCBI Taxonomy" id="43"/>
    <lineage>
        <taxon>Bacteria</taxon>
        <taxon>Pseudomonadati</taxon>
        <taxon>Myxococcota</taxon>
        <taxon>Myxococcia</taxon>
        <taxon>Myxococcales</taxon>
        <taxon>Cystobacterineae</taxon>
        <taxon>Archangiaceae</taxon>
        <taxon>Cystobacter</taxon>
    </lineage>
</organism>
<dbReference type="PROSITE" id="PS00107">
    <property type="entry name" value="PROTEIN_KINASE_ATP"/>
    <property type="match status" value="1"/>
</dbReference>
<dbReference type="PROSITE" id="PS50005">
    <property type="entry name" value="TPR"/>
    <property type="match status" value="3"/>
</dbReference>
<dbReference type="AlphaFoldDB" id="A0A250IXV1"/>
<dbReference type="Gene3D" id="1.10.10.1320">
    <property type="entry name" value="Anti-sigma factor, zinc-finger domain"/>
    <property type="match status" value="1"/>
</dbReference>
<dbReference type="Pfam" id="PF13374">
    <property type="entry name" value="TPR_10"/>
    <property type="match status" value="2"/>
</dbReference>
<evidence type="ECO:0000256" key="1">
    <source>
        <dbReference type="ARBA" id="ARBA00022737"/>
    </source>
</evidence>
<evidence type="ECO:0000313" key="10">
    <source>
        <dbReference type="Proteomes" id="UP000217257"/>
    </source>
</evidence>
<dbReference type="InterPro" id="IPR017441">
    <property type="entry name" value="Protein_kinase_ATP_BS"/>
</dbReference>
<proteinExistence type="predicted"/>
<dbReference type="InterPro" id="IPR008271">
    <property type="entry name" value="Ser/Thr_kinase_AS"/>
</dbReference>
<dbReference type="GO" id="GO:0004672">
    <property type="term" value="F:protein kinase activity"/>
    <property type="evidence" value="ECO:0007669"/>
    <property type="project" value="InterPro"/>
</dbReference>
<dbReference type="SUPFAM" id="SSF48452">
    <property type="entry name" value="TPR-like"/>
    <property type="match status" value="2"/>
</dbReference>
<dbReference type="Gene3D" id="3.30.200.20">
    <property type="entry name" value="Phosphorylase Kinase, domain 1"/>
    <property type="match status" value="1"/>
</dbReference>
<feature type="repeat" description="TPR" evidence="5">
    <location>
        <begin position="984"/>
        <end position="1017"/>
    </location>
</feature>
<dbReference type="InterPro" id="IPR011009">
    <property type="entry name" value="Kinase-like_dom_sf"/>
</dbReference>
<evidence type="ECO:0000256" key="7">
    <source>
        <dbReference type="SAM" id="MobiDB-lite"/>
    </source>
</evidence>
<protein>
    <recommendedName>
        <fullName evidence="8">Protein kinase domain-containing protein</fullName>
    </recommendedName>
</protein>
<evidence type="ECO:0000256" key="2">
    <source>
        <dbReference type="ARBA" id="ARBA00022741"/>
    </source>
</evidence>
<dbReference type="InterPro" id="IPR019734">
    <property type="entry name" value="TPR_rpt"/>
</dbReference>
<evidence type="ECO:0000256" key="3">
    <source>
        <dbReference type="ARBA" id="ARBA00022803"/>
    </source>
</evidence>
<dbReference type="Pfam" id="PF00069">
    <property type="entry name" value="Pkinase"/>
    <property type="match status" value="1"/>
</dbReference>
<feature type="binding site" evidence="6">
    <location>
        <position position="105"/>
    </location>
    <ligand>
        <name>ATP</name>
        <dbReference type="ChEBI" id="CHEBI:30616"/>
    </ligand>
</feature>
<keyword evidence="1" id="KW-0677">Repeat</keyword>
<dbReference type="CDD" id="cd14014">
    <property type="entry name" value="STKc_PknB_like"/>
    <property type="match status" value="1"/>
</dbReference>
<feature type="region of interest" description="Disordered" evidence="7">
    <location>
        <begin position="226"/>
        <end position="245"/>
    </location>
</feature>
<dbReference type="SMART" id="SM00028">
    <property type="entry name" value="TPR"/>
    <property type="match status" value="9"/>
</dbReference>
<keyword evidence="2 6" id="KW-0547">Nucleotide-binding</keyword>
<feature type="repeat" description="TPR" evidence="5">
    <location>
        <begin position="816"/>
        <end position="849"/>
    </location>
</feature>
<dbReference type="InterPro" id="IPR041916">
    <property type="entry name" value="Anti_sigma_zinc_sf"/>
</dbReference>
<dbReference type="InterPro" id="IPR027383">
    <property type="entry name" value="Znf_put"/>
</dbReference>
<dbReference type="RefSeq" id="WP_095985012.1">
    <property type="nucleotide sequence ID" value="NZ_CP022098.1"/>
</dbReference>
<dbReference type="PANTHER" id="PTHR45641">
    <property type="entry name" value="TETRATRICOPEPTIDE REPEAT PROTEIN (AFU_ORTHOLOGUE AFUA_6G03870)"/>
    <property type="match status" value="1"/>
</dbReference>
<accession>A0A250IXV1</accession>
<dbReference type="PROSITE" id="PS50011">
    <property type="entry name" value="PROTEIN_KINASE_DOM"/>
    <property type="match status" value="1"/>
</dbReference>
<evidence type="ECO:0000256" key="5">
    <source>
        <dbReference type="PROSITE-ProRule" id="PRU00339"/>
    </source>
</evidence>
<keyword evidence="4 6" id="KW-0067">ATP-binding</keyword>
<sequence length="1048" mass="113008">MEHPGENTIVAFVEGRLSAAEATAFDAHVDICESCRSLVVAAVRASLTTGGAEDEAVVAPASGLEPLERGVRFGRYTLLDVLGRGGMGVVYAAHDSVLERKVALKVLRGELAARIGVDLASARLMREARIAARLSHPNVVTIYDVNSHDGQIFIAMEYVDGRPLSTWLDEGPHPADAILERFVQAGRGLAAAHAVGLVHRDFKPANVLVGLDGRVRVTDFGLAGWTSEDASGEGPAGGCSSSSRVSRPAGLMGTPLYMAPEQHRGERADPLADQFSFGVALHEALYRRGAFEGNRLEELAASKARGPAEPPVGGGVPERVRRALLRALRPRREERFASMEALLAELSPTQAVPWRRVRLGVGVLALLSLGALGALTLGTSPSQVCAGGERRLAGVWDDERERAMLDAFLATGAPFARDAARMSAALLDGYTRAWVEARRDACEATQVRREQLEAHQALRMMCLDERLEEVRALGTFFTRADPGVVEHAVEAARSLPPLSLCSDLRALSAKVPPPTDPAVRAKVEALGVKAAEVHALVQAGKPKEALEVVRGVREEARATGYQPLEARLGVLQGDAEAFLGEEKAAEKTLREAVLAAEAGRDDVTAARAWTKLVHIVGRRLSRFDEALALGKHAHAAIVRLGNAELEMARLLSTRGGVLWAKGDYQEALKDAREALAIHRRLLPEDHPDLAQSLSEVAITSLSLSLYEEARAHHERALAILETVFGPRHPKVAISLFNLGVVLQLEEKYEEAAVRYRRALEIMEQAGLGGHPVVARILMALGTEEIRRGDDARAFRVYDRARALAEKLHGPEHPDVAKALVPIGQVLSRMGRRDEALAALQRARAITEKALGPEHPDHGIVLAELGNLLALQKRYAAAKELVERAIAIHTRALGPEHVAVSDDLNILGWILFMDGRHADALVAYQKALAVYEQSFKPDSAYKAGILLNIAEALIGLRRYAEALTVAERALAAQEKEWGPEHSSLASSLDVIGVAAFHLGRFERALPSLERAVKLRETGGNKEALVRARSYLARARAGGGRSMGHASPSP</sequence>
<gene>
    <name evidence="9" type="ORF">CYFUS_001979</name>
</gene>
<evidence type="ECO:0000256" key="6">
    <source>
        <dbReference type="PROSITE-ProRule" id="PRU10141"/>
    </source>
</evidence>
<dbReference type="EMBL" id="CP022098">
    <property type="protein sequence ID" value="ATB36564.1"/>
    <property type="molecule type" value="Genomic_DNA"/>
</dbReference>
<dbReference type="Pfam" id="PF13490">
    <property type="entry name" value="zf-HC2"/>
    <property type="match status" value="1"/>
</dbReference>
<feature type="domain" description="Protein kinase" evidence="8">
    <location>
        <begin position="76"/>
        <end position="355"/>
    </location>
</feature>
<dbReference type="PANTHER" id="PTHR45641:SF19">
    <property type="entry name" value="NEPHROCYSTIN-3"/>
    <property type="match status" value="1"/>
</dbReference>